<dbReference type="RefSeq" id="WP_187466096.1">
    <property type="nucleotide sequence ID" value="NZ_JACSIT010000085.1"/>
</dbReference>
<keyword evidence="2" id="KW-1185">Reference proteome</keyword>
<accession>A0A923TCR0</accession>
<proteinExistence type="predicted"/>
<name>A0A923TCR0_9BACT</name>
<evidence type="ECO:0000313" key="1">
    <source>
        <dbReference type="EMBL" id="MBC6994002.1"/>
    </source>
</evidence>
<organism evidence="1 2">
    <name type="scientific">Neolewinella lacunae</name>
    <dbReference type="NCBI Taxonomy" id="1517758"/>
    <lineage>
        <taxon>Bacteria</taxon>
        <taxon>Pseudomonadati</taxon>
        <taxon>Bacteroidota</taxon>
        <taxon>Saprospiria</taxon>
        <taxon>Saprospirales</taxon>
        <taxon>Lewinellaceae</taxon>
        <taxon>Neolewinella</taxon>
    </lineage>
</organism>
<reference evidence="1" key="1">
    <citation type="submission" date="2020-08" db="EMBL/GenBank/DDBJ databases">
        <title>Lewinella bacteria from marine environments.</title>
        <authorList>
            <person name="Zhong Y."/>
        </authorList>
    </citation>
    <scope>NUCLEOTIDE SEQUENCE</scope>
    <source>
        <strain evidence="1">KCTC 42187</strain>
    </source>
</reference>
<comment type="caution">
    <text evidence="1">The sequence shown here is derived from an EMBL/GenBank/DDBJ whole genome shotgun (WGS) entry which is preliminary data.</text>
</comment>
<protein>
    <submittedName>
        <fullName evidence="1">Uncharacterized protein</fullName>
    </submittedName>
</protein>
<dbReference type="Proteomes" id="UP000650081">
    <property type="component" value="Unassembled WGS sequence"/>
</dbReference>
<dbReference type="EMBL" id="JACSIT010000085">
    <property type="protein sequence ID" value="MBC6994002.1"/>
    <property type="molecule type" value="Genomic_DNA"/>
</dbReference>
<sequence>MKRDIITPEVEDVIVAAVPRNGNVEEVLWDIYLVNLRDDPMENVLITSQGHGILDGRDKTTTVLRHFHQQLPAYTAIRVEPIQSELFGIQNEYWISFNDADTLLDKRFIFKAGAISAEALEAVPVLNSPGVMLR</sequence>
<evidence type="ECO:0000313" key="2">
    <source>
        <dbReference type="Proteomes" id="UP000650081"/>
    </source>
</evidence>
<gene>
    <name evidence="1" type="ORF">H9S92_07505</name>
</gene>
<dbReference type="AlphaFoldDB" id="A0A923TCR0"/>